<keyword evidence="6" id="KW-1185">Reference proteome</keyword>
<accession>A0A858QB70</accession>
<evidence type="ECO:0000256" key="3">
    <source>
        <dbReference type="ARBA" id="ARBA00023163"/>
    </source>
</evidence>
<evidence type="ECO:0000256" key="1">
    <source>
        <dbReference type="ARBA" id="ARBA00005565"/>
    </source>
</evidence>
<keyword evidence="2" id="KW-0805">Transcription regulation</keyword>
<dbReference type="EC" id="2.4.2.9" evidence="5"/>
<dbReference type="PANTHER" id="PTHR11608:SF0">
    <property type="entry name" value="BIFUNCTIONAL PROTEIN PYRR"/>
    <property type="match status" value="1"/>
</dbReference>
<evidence type="ECO:0000256" key="2">
    <source>
        <dbReference type="ARBA" id="ARBA00023015"/>
    </source>
</evidence>
<dbReference type="NCBIfam" id="NF003545">
    <property type="entry name" value="PRK05205.1-1"/>
    <property type="match status" value="1"/>
</dbReference>
<keyword evidence="5" id="KW-0808">Transferase</keyword>
<dbReference type="Gene3D" id="3.40.50.2020">
    <property type="match status" value="1"/>
</dbReference>
<dbReference type="CDD" id="cd06223">
    <property type="entry name" value="PRTases_typeI"/>
    <property type="match status" value="1"/>
</dbReference>
<reference evidence="6" key="1">
    <citation type="submission" date="2019-12" db="EMBL/GenBank/DDBJ databases">
        <authorList>
            <person name="Awala S.I."/>
            <person name="Rhee S.K."/>
        </authorList>
    </citation>
    <scope>NUCLEOTIDE SEQUENCE [LARGE SCALE GENOMIC DNA]</scope>
    <source>
        <strain evidence="6">IM1</strain>
    </source>
</reference>
<evidence type="ECO:0000313" key="5">
    <source>
        <dbReference type="EMBL" id="QJD31031.1"/>
    </source>
</evidence>
<dbReference type="InterPro" id="IPR029057">
    <property type="entry name" value="PRTase-like"/>
</dbReference>
<dbReference type="SUPFAM" id="SSF53271">
    <property type="entry name" value="PRTase-like"/>
    <property type="match status" value="1"/>
</dbReference>
<dbReference type="Proteomes" id="UP000503004">
    <property type="component" value="Chromosome"/>
</dbReference>
<organism evidence="5 6">
    <name type="scientific">Methylococcus geothermalis</name>
    <dbReference type="NCBI Taxonomy" id="2681310"/>
    <lineage>
        <taxon>Bacteria</taxon>
        <taxon>Pseudomonadati</taxon>
        <taxon>Pseudomonadota</taxon>
        <taxon>Gammaproteobacteria</taxon>
        <taxon>Methylococcales</taxon>
        <taxon>Methylococcaceae</taxon>
        <taxon>Methylococcus</taxon>
    </lineage>
</organism>
<protein>
    <submittedName>
        <fullName evidence="5">Bifunctional pyr operon transcriptional regulator/uracil phosphoribosyltransferase PyrR</fullName>
        <ecNumber evidence="5">2.4.2.9</ecNumber>
    </submittedName>
</protein>
<sequence>MSQADLDVETLLARLEASLREELVRRRLDDPAMIGVHTGGAWIAEVLHRRLGFSEPLGYLDISFYRDDYPQSGMNPDVRASKLPFRIDGRNIVLIDDVLYTGRTVRAALNEIFDYGRPAEIVLGVLIDRNGRQIPIQADCIGGRVELEPGQRIKLVGPEPLQLTIRAGGR</sequence>
<dbReference type="GO" id="GO:0004845">
    <property type="term" value="F:uracil phosphoribosyltransferase activity"/>
    <property type="evidence" value="ECO:0007669"/>
    <property type="project" value="UniProtKB-EC"/>
</dbReference>
<dbReference type="Pfam" id="PF00156">
    <property type="entry name" value="Pribosyltran"/>
    <property type="match status" value="1"/>
</dbReference>
<name>A0A858QB70_9GAMM</name>
<dbReference type="InterPro" id="IPR050137">
    <property type="entry name" value="PyrR_bifunctional"/>
</dbReference>
<dbReference type="PANTHER" id="PTHR11608">
    <property type="entry name" value="BIFUNCTIONAL PROTEIN PYRR"/>
    <property type="match status" value="1"/>
</dbReference>
<evidence type="ECO:0000259" key="4">
    <source>
        <dbReference type="Pfam" id="PF00156"/>
    </source>
</evidence>
<comment type="similarity">
    <text evidence="1">Belongs to the purine/pyrimidine phosphoribosyltransferase family. PyrR subfamily.</text>
</comment>
<dbReference type="InterPro" id="IPR000836">
    <property type="entry name" value="PRTase_dom"/>
</dbReference>
<feature type="domain" description="Phosphoribosyltransferase" evidence="4">
    <location>
        <begin position="14"/>
        <end position="143"/>
    </location>
</feature>
<dbReference type="AlphaFoldDB" id="A0A858QB70"/>
<dbReference type="FunFam" id="3.40.50.2020:FF:000020">
    <property type="entry name" value="Bifunctional protein PyrR"/>
    <property type="match status" value="1"/>
</dbReference>
<keyword evidence="5" id="KW-0328">Glycosyltransferase</keyword>
<keyword evidence="3" id="KW-0804">Transcription</keyword>
<dbReference type="KEGG" id="metu:GNH96_14475"/>
<evidence type="ECO:0000313" key="6">
    <source>
        <dbReference type="Proteomes" id="UP000503004"/>
    </source>
</evidence>
<dbReference type="EMBL" id="CP046565">
    <property type="protein sequence ID" value="QJD31031.1"/>
    <property type="molecule type" value="Genomic_DNA"/>
</dbReference>
<proteinExistence type="inferred from homology"/>
<dbReference type="RefSeq" id="WP_169604304.1">
    <property type="nucleotide sequence ID" value="NZ_CP046565.1"/>
</dbReference>
<gene>
    <name evidence="5" type="primary">pyrR</name>
    <name evidence="5" type="ORF">GNH96_14475</name>
</gene>